<evidence type="ECO:0000313" key="2">
    <source>
        <dbReference type="Proteomes" id="UP001165101"/>
    </source>
</evidence>
<organism evidence="1 2">
    <name type="scientific">Candida boidinii</name>
    <name type="common">Yeast</name>
    <dbReference type="NCBI Taxonomy" id="5477"/>
    <lineage>
        <taxon>Eukaryota</taxon>
        <taxon>Fungi</taxon>
        <taxon>Dikarya</taxon>
        <taxon>Ascomycota</taxon>
        <taxon>Saccharomycotina</taxon>
        <taxon>Pichiomycetes</taxon>
        <taxon>Pichiales</taxon>
        <taxon>Pichiaceae</taxon>
        <taxon>Ogataea</taxon>
        <taxon>Ogataea/Candida clade</taxon>
    </lineage>
</organism>
<proteinExistence type="predicted"/>
<sequence>MTNTSAISSQMGGFPLPSKPAVNIDLNNNENNKQHADKKKNKTRSKHHHQHHHHHIDDNQKSNTNSEEIILADSDNQHKSQLPKTASLTGLTNIVAKNDILIEKHNIDNSNELIYTESNNFTASNFPNYSSPCILTNDGVRKIHLDNNNFCFNNNNELQFNGNRTNLSLDSGGNSGASHNYQSSQSSNSNSRLSSDSLDSVPSEQSNVTSQSSTNNVTENSNMEKNDNNNAIKKDDIENPISSFANNVLPEVENIAETVNKKQGNVSNTNINIQDQMTRHNRIEVLKMSSRVSLVESTFNDFNPNDSHMYKNPNRSSTTQFVQIGDEMIDLEDLESLFANDIVSVKEIDHIEYPMEREIKAGEVHLLEISPSKKSPVIERFQNHHDASMEDIKFYQSFHSNNMNPQMLKRINYSNESFEMDRVVSPILSKNLAHDRSQNYIHEVREVQSFRAASSPSIDNFEFQRQDQEFSKAQARAKAVVQQFQSQKEQEDKVRKIRPQHSSNSPPAAVTSNEERLPQQHLQQEENISSLPSLDNSDDDVNNLQKDELEARKTYQNQILEEEFEQLQNKQYYNQVTQYREQQEAENQRRQHNQNHLRLQKNQEKNQVQHHYQKKFQEREGQLNKKNVKNNENIQQQHIFNQPVLPHVTRGSRQSEKQVQETSTAPVKLQAPAPLSAQQTPVIRDLTIDVDIANKSSSRQIHTAGTEPATTTLSDFSSLQRTGTKISFGKFKKSLKMLGSVSGSINNGSSGSGSAVSSGSTSGISSNISSSNTVSSNGTITNNASTTITGLSPPVSGAFSAYKSPVVLSTPMSTAFDHKSLDKSLISTPIAQQATRAKLKSKFGNSSTLAVSSYLLNYYKDKDFSSLSSIELERLQNDLILKLCNDQLESISFESYINKINKDNMKTFDKISESKDTEIFVENCIVEDDIEKISIVREPKYVLKVLTFGKDELDQIDLNDVIQELAVTQSLSNDTKCQDSFVKLESSVVVHGPFPKLLANAWNKHDIIIGEKSINSRPTKFEDDQLHLILRLNYEGENLEKFKINSWREAYDIFWNIVKTLVISEENLEFEHRDLHWGNILLKRNNIKNNLNISSNGKYKFENSNFISLFDAQEFDEEEVDDISVKIIDCSNCRYKNSNNGGKQRQGQGQGQGQEQIIYTGLDNPKFFKGKNDYSFDIYKIMRQLVIEKDHLNKNNMIQSGPNTSTIKGKNGDIYYSTGSGSTDSHSGSSPSQAVGGLTTNLVSHNFTGNSVDWSQRCLSTNILWLHYILDKLIYSKGLESVKKPNSKKSSKNNISLEEEYTSYKKLISLYHCLDPRKISSSSSSSSSIITPSTPKSGHKRNNSNNKNIFKLSGKQDIEKNFNFKDFKSVDDLLEFGIRHKFIDSRE</sequence>
<protein>
    <submittedName>
        <fullName evidence="1">Unnamed protein product</fullName>
    </submittedName>
</protein>
<accession>A0ACB5TML4</accession>
<reference evidence="1" key="1">
    <citation type="submission" date="2023-04" db="EMBL/GenBank/DDBJ databases">
        <title>Candida boidinii NBRC 1967.</title>
        <authorList>
            <person name="Ichikawa N."/>
            <person name="Sato H."/>
            <person name="Tonouchi N."/>
        </authorList>
    </citation>
    <scope>NUCLEOTIDE SEQUENCE</scope>
    <source>
        <strain evidence="1">NBRC 1967</strain>
    </source>
</reference>
<keyword evidence="2" id="KW-1185">Reference proteome</keyword>
<comment type="caution">
    <text evidence="1">The sequence shown here is derived from an EMBL/GenBank/DDBJ whole genome shotgun (WGS) entry which is preliminary data.</text>
</comment>
<evidence type="ECO:0000313" key="1">
    <source>
        <dbReference type="EMBL" id="GME91429.1"/>
    </source>
</evidence>
<dbReference type="Proteomes" id="UP001165101">
    <property type="component" value="Unassembled WGS sequence"/>
</dbReference>
<name>A0ACB5TML4_CANBO</name>
<gene>
    <name evidence="1" type="ORF">Cboi01_000229500</name>
</gene>
<dbReference type="EMBL" id="BSXV01001006">
    <property type="protein sequence ID" value="GME91429.1"/>
    <property type="molecule type" value="Genomic_DNA"/>
</dbReference>